<accession>X0T3F3</accession>
<reference evidence="2" key="1">
    <citation type="journal article" date="2014" name="Front. Microbiol.">
        <title>High frequency of phylogenetically diverse reductive dehalogenase-homologous genes in deep subseafloor sedimentary metagenomes.</title>
        <authorList>
            <person name="Kawai M."/>
            <person name="Futagami T."/>
            <person name="Toyoda A."/>
            <person name="Takaki Y."/>
            <person name="Nishi S."/>
            <person name="Hori S."/>
            <person name="Arai W."/>
            <person name="Tsubouchi T."/>
            <person name="Morono Y."/>
            <person name="Uchiyama I."/>
            <person name="Ito T."/>
            <person name="Fujiyama A."/>
            <person name="Inagaki F."/>
            <person name="Takami H."/>
        </authorList>
    </citation>
    <scope>NUCLEOTIDE SEQUENCE</scope>
    <source>
        <strain evidence="2">Expedition CK06-06</strain>
    </source>
</reference>
<feature type="non-terminal residue" evidence="2">
    <location>
        <position position="1"/>
    </location>
</feature>
<protein>
    <recommendedName>
        <fullName evidence="1">4Fe-4S ferredoxin-type domain-containing protein</fullName>
    </recommendedName>
</protein>
<dbReference type="AlphaFoldDB" id="X0T3F3"/>
<comment type="caution">
    <text evidence="2">The sequence shown here is derived from an EMBL/GenBank/DDBJ whole genome shotgun (WGS) entry which is preliminary data.</text>
</comment>
<dbReference type="SUPFAM" id="SSF54862">
    <property type="entry name" value="4Fe-4S ferredoxins"/>
    <property type="match status" value="1"/>
</dbReference>
<dbReference type="Gene3D" id="3.30.70.20">
    <property type="match status" value="1"/>
</dbReference>
<gene>
    <name evidence="2" type="ORF">S01H1_31106</name>
</gene>
<evidence type="ECO:0000259" key="1">
    <source>
        <dbReference type="PROSITE" id="PS51379"/>
    </source>
</evidence>
<evidence type="ECO:0000313" key="2">
    <source>
        <dbReference type="EMBL" id="GAF87993.1"/>
    </source>
</evidence>
<dbReference type="InterPro" id="IPR017896">
    <property type="entry name" value="4Fe4S_Fe-S-bd"/>
</dbReference>
<dbReference type="EMBL" id="BARS01019173">
    <property type="protein sequence ID" value="GAF87993.1"/>
    <property type="molecule type" value="Genomic_DNA"/>
</dbReference>
<organism evidence="2">
    <name type="scientific">marine sediment metagenome</name>
    <dbReference type="NCBI Taxonomy" id="412755"/>
    <lineage>
        <taxon>unclassified sequences</taxon>
        <taxon>metagenomes</taxon>
        <taxon>ecological metagenomes</taxon>
    </lineage>
</organism>
<dbReference type="Pfam" id="PF00037">
    <property type="entry name" value="Fer4"/>
    <property type="match status" value="1"/>
</dbReference>
<sequence>DTFFKEEYNKTGILQLRVIPLEKTIDYEQSVAQYDDFKTLIESVGEPIAVMECICRKGAELIEEPCTKTKLIESCFSFRSAAKSAMEKGLAREITKEEALKILEKAQEDGLVLQPGNSQNPMNICTCCGCCCGVLSSQKQLPELSQFFATNYYAEVDSELCVGCRTCEERCNVDAVNIEDDIAEIDKARCIGCGVCVPTCTSEAISLIKKEEETLPPKNTLATYTTIMNKKAELARTEKTQT</sequence>
<proteinExistence type="predicted"/>
<dbReference type="PROSITE" id="PS51379">
    <property type="entry name" value="4FE4S_FER_2"/>
    <property type="match status" value="2"/>
</dbReference>
<name>X0T3F3_9ZZZZ</name>
<feature type="domain" description="4Fe-4S ferredoxin-type" evidence="1">
    <location>
        <begin position="152"/>
        <end position="180"/>
    </location>
</feature>
<feature type="domain" description="4Fe-4S ferredoxin-type" evidence="1">
    <location>
        <begin position="181"/>
        <end position="210"/>
    </location>
</feature>